<feature type="region of interest" description="Disordered" evidence="1">
    <location>
        <begin position="375"/>
        <end position="411"/>
    </location>
</feature>
<sequence length="438" mass="49319">SMSEALSLDDNDVETLEEAEDVVASGSKDRKCPWCPKIFVTGSALKHHLGICHATQPSISMAKKREGSGRLACPIGCEPLIASYDALLRHCALEHEFRAEHVNERFHDANEFKEWMAYIAAMSGGFVRKRGERKAADGTAMGDFHCIFDGKKRETPSTRAPDKSPYTRRVPSKKLGYACPAFIRYTIDSDGSVTCRAQVCHFGHPIKPVDRSPNHRKEQKTVRHYNRSNARGATRSAGYAFDGSGYEDVSTRHAVNQMMEEDELDVDEHGMVPLFSISLLERARFVAQSSCTSMDIAFAEVQSIPHENVQHVAHLIDKFNEITAAAAEIESTLKAMTTVPERQEESVQETIADDDATKVRLHAIRKRPRRLATKNGLNENVKHPRIGSNEDEESFERQSETGEIHYEDDERVEVEVEVEMEETVEDDLQVKEEEEEEK</sequence>
<dbReference type="InterPro" id="IPR052797">
    <property type="entry name" value="RegFact_GeneExpr_CellDeath"/>
</dbReference>
<evidence type="ECO:0000313" key="3">
    <source>
        <dbReference type="EMBL" id="GMT10590.1"/>
    </source>
</evidence>
<dbReference type="AlphaFoldDB" id="A0AAV5UYI9"/>
<dbReference type="Proteomes" id="UP001432322">
    <property type="component" value="Unassembled WGS sequence"/>
</dbReference>
<dbReference type="PROSITE" id="PS00028">
    <property type="entry name" value="ZINC_FINGER_C2H2_1"/>
    <property type="match status" value="1"/>
</dbReference>
<dbReference type="InterPro" id="IPR013087">
    <property type="entry name" value="Znf_C2H2_type"/>
</dbReference>
<proteinExistence type="predicted"/>
<feature type="region of interest" description="Disordered" evidence="1">
    <location>
        <begin position="419"/>
        <end position="438"/>
    </location>
</feature>
<dbReference type="PANTHER" id="PTHR33936">
    <property type="entry name" value="PROTEIN CBG17840"/>
    <property type="match status" value="1"/>
</dbReference>
<feature type="region of interest" description="Disordered" evidence="1">
    <location>
        <begin position="208"/>
        <end position="231"/>
    </location>
</feature>
<evidence type="ECO:0000313" key="4">
    <source>
        <dbReference type="Proteomes" id="UP001432322"/>
    </source>
</evidence>
<keyword evidence="4" id="KW-1185">Reference proteome</keyword>
<feature type="domain" description="C2H2-type" evidence="2">
    <location>
        <begin position="32"/>
        <end position="53"/>
    </location>
</feature>
<feature type="non-terminal residue" evidence="3">
    <location>
        <position position="1"/>
    </location>
</feature>
<organism evidence="3 4">
    <name type="scientific">Pristionchus fissidentatus</name>
    <dbReference type="NCBI Taxonomy" id="1538716"/>
    <lineage>
        <taxon>Eukaryota</taxon>
        <taxon>Metazoa</taxon>
        <taxon>Ecdysozoa</taxon>
        <taxon>Nematoda</taxon>
        <taxon>Chromadorea</taxon>
        <taxon>Rhabditida</taxon>
        <taxon>Rhabditina</taxon>
        <taxon>Diplogasteromorpha</taxon>
        <taxon>Diplogasteroidea</taxon>
        <taxon>Neodiplogasteridae</taxon>
        <taxon>Pristionchus</taxon>
    </lineage>
</organism>
<comment type="caution">
    <text evidence="3">The sequence shown here is derived from an EMBL/GenBank/DDBJ whole genome shotgun (WGS) entry which is preliminary data.</text>
</comment>
<evidence type="ECO:0000259" key="2">
    <source>
        <dbReference type="PROSITE" id="PS00028"/>
    </source>
</evidence>
<reference evidence="3" key="1">
    <citation type="submission" date="2023-10" db="EMBL/GenBank/DDBJ databases">
        <title>Genome assembly of Pristionchus species.</title>
        <authorList>
            <person name="Yoshida K."/>
            <person name="Sommer R.J."/>
        </authorList>
    </citation>
    <scope>NUCLEOTIDE SEQUENCE</scope>
    <source>
        <strain evidence="3">RS5133</strain>
    </source>
</reference>
<protein>
    <recommendedName>
        <fullName evidence="2">C2H2-type domain-containing protein</fullName>
    </recommendedName>
</protein>
<gene>
    <name evidence="3" type="ORF">PFISCL1PPCAC_1887</name>
</gene>
<name>A0AAV5UYI9_9BILA</name>
<feature type="compositionally biased region" description="Basic and acidic residues" evidence="1">
    <location>
        <begin position="395"/>
        <end position="405"/>
    </location>
</feature>
<dbReference type="PANTHER" id="PTHR33936:SF25">
    <property type="entry name" value="C2H2-TYPE DOMAIN-CONTAINING PROTEIN"/>
    <property type="match status" value="1"/>
</dbReference>
<feature type="compositionally biased region" description="Basic and acidic residues" evidence="1">
    <location>
        <begin position="208"/>
        <end position="221"/>
    </location>
</feature>
<dbReference type="SMART" id="SM00355">
    <property type="entry name" value="ZnF_C2H2"/>
    <property type="match status" value="2"/>
</dbReference>
<evidence type="ECO:0000256" key="1">
    <source>
        <dbReference type="SAM" id="MobiDB-lite"/>
    </source>
</evidence>
<accession>A0AAV5UYI9</accession>
<dbReference type="EMBL" id="BTSY01000001">
    <property type="protein sequence ID" value="GMT10590.1"/>
    <property type="molecule type" value="Genomic_DNA"/>
</dbReference>